<evidence type="ECO:0000313" key="2">
    <source>
        <dbReference type="EMBL" id="NIJ09984.1"/>
    </source>
</evidence>
<comment type="caution">
    <text evidence="2">The sequence shown here is derived from an EMBL/GenBank/DDBJ whole genome shotgun (WGS) entry which is preliminary data.</text>
</comment>
<organism evidence="2 3">
    <name type="scientific">Saccharomonospora amisosensis</name>
    <dbReference type="NCBI Taxonomy" id="1128677"/>
    <lineage>
        <taxon>Bacteria</taxon>
        <taxon>Bacillati</taxon>
        <taxon>Actinomycetota</taxon>
        <taxon>Actinomycetes</taxon>
        <taxon>Pseudonocardiales</taxon>
        <taxon>Pseudonocardiaceae</taxon>
        <taxon>Saccharomonospora</taxon>
    </lineage>
</organism>
<feature type="compositionally biased region" description="Basic and acidic residues" evidence="1">
    <location>
        <begin position="1"/>
        <end position="11"/>
    </location>
</feature>
<evidence type="ECO:0000313" key="3">
    <source>
        <dbReference type="Proteomes" id="UP000545493"/>
    </source>
</evidence>
<dbReference type="RefSeq" id="WP_167165808.1">
    <property type="nucleotide sequence ID" value="NZ_JAAOYM010000001.1"/>
</dbReference>
<dbReference type="Proteomes" id="UP000545493">
    <property type="component" value="Unassembled WGS sequence"/>
</dbReference>
<protein>
    <submittedName>
        <fullName evidence="2">Uncharacterized protein</fullName>
    </submittedName>
</protein>
<dbReference type="EMBL" id="JAAOYM010000001">
    <property type="protein sequence ID" value="NIJ09984.1"/>
    <property type="molecule type" value="Genomic_DNA"/>
</dbReference>
<evidence type="ECO:0000256" key="1">
    <source>
        <dbReference type="SAM" id="MobiDB-lite"/>
    </source>
</evidence>
<dbReference type="AlphaFoldDB" id="A0A7X5ZNT5"/>
<feature type="region of interest" description="Disordered" evidence="1">
    <location>
        <begin position="1"/>
        <end position="50"/>
    </location>
</feature>
<feature type="compositionally biased region" description="Basic residues" evidence="1">
    <location>
        <begin position="26"/>
        <end position="40"/>
    </location>
</feature>
<reference evidence="2 3" key="1">
    <citation type="submission" date="2020-03" db="EMBL/GenBank/DDBJ databases">
        <title>Sequencing the genomes of 1000 actinobacteria strains.</title>
        <authorList>
            <person name="Klenk H.-P."/>
        </authorList>
    </citation>
    <scope>NUCLEOTIDE SEQUENCE [LARGE SCALE GENOMIC DNA]</scope>
    <source>
        <strain evidence="2 3">DSM 45685</strain>
    </source>
</reference>
<name>A0A7X5ZNT5_9PSEU</name>
<gene>
    <name evidence="2" type="ORF">FHU38_000328</name>
</gene>
<proteinExistence type="predicted"/>
<accession>A0A7X5ZNT5</accession>
<keyword evidence="3" id="KW-1185">Reference proteome</keyword>
<sequence>MAVRLDVERALTEPSGRTAEIEPANRGRRTRLSLRRRTKPRQSTSPSPVDDSFALRYLYQHSLA</sequence>